<accession>A0AAJ0H975</accession>
<reference evidence="6" key="2">
    <citation type="submission" date="2023-06" db="EMBL/GenBank/DDBJ databases">
        <authorList>
            <consortium name="Lawrence Berkeley National Laboratory"/>
            <person name="Haridas S."/>
            <person name="Hensen N."/>
            <person name="Bonometti L."/>
            <person name="Westerberg I."/>
            <person name="Brannstrom I.O."/>
            <person name="Guillou S."/>
            <person name="Cros-Aarteil S."/>
            <person name="Calhoun S."/>
            <person name="Kuo A."/>
            <person name="Mondo S."/>
            <person name="Pangilinan J."/>
            <person name="Riley R."/>
            <person name="Labutti K."/>
            <person name="Andreopoulos B."/>
            <person name="Lipzen A."/>
            <person name="Chen C."/>
            <person name="Yanf M."/>
            <person name="Daum C."/>
            <person name="Ng V."/>
            <person name="Clum A."/>
            <person name="Steindorff A."/>
            <person name="Ohm R."/>
            <person name="Martin F."/>
            <person name="Silar P."/>
            <person name="Natvig D."/>
            <person name="Lalanne C."/>
            <person name="Gautier V."/>
            <person name="Ament-Velasquez S.L."/>
            <person name="Kruys A."/>
            <person name="Hutchinson M.I."/>
            <person name="Powell A.J."/>
            <person name="Barry K."/>
            <person name="Miller A.N."/>
            <person name="Grigoriev I.V."/>
            <person name="Debuchy R."/>
            <person name="Gladieux P."/>
            <person name="Thoren M.H."/>
            <person name="Johannesson H."/>
        </authorList>
    </citation>
    <scope>NUCLEOTIDE SEQUENCE</scope>
    <source>
        <strain evidence="6">CBS 955.72</strain>
    </source>
</reference>
<feature type="compositionally biased region" description="Acidic residues" evidence="4">
    <location>
        <begin position="147"/>
        <end position="160"/>
    </location>
</feature>
<dbReference type="PROSITE" id="PS00388">
    <property type="entry name" value="PROTEASOME_ALPHA_1"/>
    <property type="match status" value="1"/>
</dbReference>
<dbReference type="AlphaFoldDB" id="A0AAJ0H975"/>
<protein>
    <recommendedName>
        <fullName evidence="3">Proteasome subunit alpha type</fullName>
    </recommendedName>
</protein>
<dbReference type="GO" id="GO:0006511">
    <property type="term" value="P:ubiquitin-dependent protein catabolic process"/>
    <property type="evidence" value="ECO:0007669"/>
    <property type="project" value="InterPro"/>
</dbReference>
<dbReference type="GO" id="GO:0005634">
    <property type="term" value="C:nucleus"/>
    <property type="evidence" value="ECO:0007669"/>
    <property type="project" value="UniProtKB-SubCell"/>
</dbReference>
<dbReference type="InterPro" id="IPR000426">
    <property type="entry name" value="Proteasome_asu_N"/>
</dbReference>
<name>A0AAJ0H975_9PEZI</name>
<dbReference type="Pfam" id="PF10584">
    <property type="entry name" value="Proteasome_A_N"/>
    <property type="match status" value="1"/>
</dbReference>
<comment type="similarity">
    <text evidence="2 3">Belongs to the peptidase T1A family.</text>
</comment>
<comment type="subunit">
    <text evidence="3">The 26S proteasome consists of a 20S proteasome core and two 19S regulatory subunits.</text>
</comment>
<feature type="region of interest" description="Disordered" evidence="4">
    <location>
        <begin position="147"/>
        <end position="185"/>
    </location>
</feature>
<dbReference type="InterPro" id="IPR001353">
    <property type="entry name" value="Proteasome_sua/b"/>
</dbReference>
<organism evidence="6 7">
    <name type="scientific">Lasiosphaeria hispida</name>
    <dbReference type="NCBI Taxonomy" id="260671"/>
    <lineage>
        <taxon>Eukaryota</taxon>
        <taxon>Fungi</taxon>
        <taxon>Dikarya</taxon>
        <taxon>Ascomycota</taxon>
        <taxon>Pezizomycotina</taxon>
        <taxon>Sordariomycetes</taxon>
        <taxon>Sordariomycetidae</taxon>
        <taxon>Sordariales</taxon>
        <taxon>Lasiosphaeriaceae</taxon>
        <taxon>Lasiosphaeria</taxon>
    </lineage>
</organism>
<evidence type="ECO:0000256" key="3">
    <source>
        <dbReference type="RuleBase" id="RU000551"/>
    </source>
</evidence>
<dbReference type="InterPro" id="IPR023332">
    <property type="entry name" value="Proteasome_alpha-type"/>
</dbReference>
<keyword evidence="3" id="KW-0539">Nucleus</keyword>
<dbReference type="PROSITE" id="PS51475">
    <property type="entry name" value="PROTEASOME_ALPHA_2"/>
    <property type="match status" value="1"/>
</dbReference>
<dbReference type="PANTHER" id="PTHR11599">
    <property type="entry name" value="PROTEASOME SUBUNIT ALPHA/BETA"/>
    <property type="match status" value="1"/>
</dbReference>
<evidence type="ECO:0000313" key="7">
    <source>
        <dbReference type="Proteomes" id="UP001275084"/>
    </source>
</evidence>
<evidence type="ECO:0000259" key="5">
    <source>
        <dbReference type="PROSITE" id="PS00388"/>
    </source>
</evidence>
<reference evidence="6" key="1">
    <citation type="journal article" date="2023" name="Mol. Phylogenet. Evol.">
        <title>Genome-scale phylogeny and comparative genomics of the fungal order Sordariales.</title>
        <authorList>
            <person name="Hensen N."/>
            <person name="Bonometti L."/>
            <person name="Westerberg I."/>
            <person name="Brannstrom I.O."/>
            <person name="Guillou S."/>
            <person name="Cros-Aarteil S."/>
            <person name="Calhoun S."/>
            <person name="Haridas S."/>
            <person name="Kuo A."/>
            <person name="Mondo S."/>
            <person name="Pangilinan J."/>
            <person name="Riley R."/>
            <person name="LaButti K."/>
            <person name="Andreopoulos B."/>
            <person name="Lipzen A."/>
            <person name="Chen C."/>
            <person name="Yan M."/>
            <person name="Daum C."/>
            <person name="Ng V."/>
            <person name="Clum A."/>
            <person name="Steindorff A."/>
            <person name="Ohm R.A."/>
            <person name="Martin F."/>
            <person name="Silar P."/>
            <person name="Natvig D.O."/>
            <person name="Lalanne C."/>
            <person name="Gautier V."/>
            <person name="Ament-Velasquez S.L."/>
            <person name="Kruys A."/>
            <person name="Hutchinson M.I."/>
            <person name="Powell A.J."/>
            <person name="Barry K."/>
            <person name="Miller A.N."/>
            <person name="Grigoriev I.V."/>
            <person name="Debuchy R."/>
            <person name="Gladieux P."/>
            <person name="Hiltunen Thoren M."/>
            <person name="Johannesson H."/>
        </authorList>
    </citation>
    <scope>NUCLEOTIDE SEQUENCE</scope>
    <source>
        <strain evidence="6">CBS 955.72</strain>
    </source>
</reference>
<dbReference type="InterPro" id="IPR050115">
    <property type="entry name" value="Proteasome_alpha"/>
</dbReference>
<feature type="domain" description="Proteasome alpha-type subunits" evidence="5">
    <location>
        <begin position="5"/>
        <end position="27"/>
    </location>
</feature>
<keyword evidence="3" id="KW-0963">Cytoplasm</keyword>
<keyword evidence="1 2" id="KW-0647">Proteasome</keyword>
<dbReference type="GO" id="GO:0019773">
    <property type="term" value="C:proteasome core complex, alpha-subunit complex"/>
    <property type="evidence" value="ECO:0007669"/>
    <property type="project" value="UniProtKB-UniRule"/>
</dbReference>
<dbReference type="EMBL" id="JAUIQD010000007">
    <property type="protein sequence ID" value="KAK3344134.1"/>
    <property type="molecule type" value="Genomic_DNA"/>
</dbReference>
<comment type="subcellular location">
    <subcellularLocation>
        <location evidence="3">Cytoplasm</location>
    </subcellularLocation>
    <subcellularLocation>
        <location evidence="3">Nucleus</location>
    </subcellularLocation>
</comment>
<gene>
    <name evidence="6" type="ORF">B0T25DRAFT_573094</name>
</gene>
<dbReference type="Pfam" id="PF00227">
    <property type="entry name" value="Proteasome"/>
    <property type="match status" value="2"/>
</dbReference>
<dbReference type="CDD" id="cd03750">
    <property type="entry name" value="proteasome_alpha_type_2"/>
    <property type="match status" value="1"/>
</dbReference>
<evidence type="ECO:0000256" key="2">
    <source>
        <dbReference type="PROSITE-ProRule" id="PRU00808"/>
    </source>
</evidence>
<feature type="compositionally biased region" description="Basic and acidic residues" evidence="4">
    <location>
        <begin position="161"/>
        <end position="171"/>
    </location>
</feature>
<dbReference type="Proteomes" id="UP001275084">
    <property type="component" value="Unassembled WGS sequence"/>
</dbReference>
<dbReference type="SUPFAM" id="SSF56235">
    <property type="entry name" value="N-terminal nucleophile aminohydrolases (Ntn hydrolases)"/>
    <property type="match status" value="1"/>
</dbReference>
<proteinExistence type="inferred from homology"/>
<sequence>MADRYSFSLTTFSPSGKLVQIEYALNAVNQGVTALGIKATNGIVLATEKKSSSPLADPSSLSKISLITPNIGMVYSGMGPDYRVLVDRARKVSHTGYKRIYNEYPPTRILVQDVARVMQEATQSGGVRPYGVSLLIAGWDEGVLPEGAEEEEAKTEEEEAKTEAEGDETTKKPTGKTGGTLKGGPMLYQVDPSGSYFPWKATAIGKSATTAKTFLEKRYTEGLELEDAIHIALLTLKETIEGEMNGETIEIGIVGPPADHLLGVEGVEGARGPRFRKLTPHEIEDYLTNL</sequence>
<dbReference type="SMART" id="SM00948">
    <property type="entry name" value="Proteasome_A_N"/>
    <property type="match status" value="1"/>
</dbReference>
<dbReference type="InterPro" id="IPR029055">
    <property type="entry name" value="Ntn_hydrolases_N"/>
</dbReference>
<evidence type="ECO:0000256" key="4">
    <source>
        <dbReference type="SAM" id="MobiDB-lite"/>
    </source>
</evidence>
<evidence type="ECO:0000256" key="1">
    <source>
        <dbReference type="ARBA" id="ARBA00022942"/>
    </source>
</evidence>
<dbReference type="GO" id="GO:0005737">
    <property type="term" value="C:cytoplasm"/>
    <property type="evidence" value="ECO:0007669"/>
    <property type="project" value="UniProtKB-SubCell"/>
</dbReference>
<evidence type="ECO:0000313" key="6">
    <source>
        <dbReference type="EMBL" id="KAK3344134.1"/>
    </source>
</evidence>
<keyword evidence="7" id="KW-1185">Reference proteome</keyword>
<comment type="caution">
    <text evidence="6">The sequence shown here is derived from an EMBL/GenBank/DDBJ whole genome shotgun (WGS) entry which is preliminary data.</text>
</comment>
<dbReference type="Gene3D" id="3.60.20.10">
    <property type="entry name" value="Glutamine Phosphoribosylpyrophosphate, subunit 1, domain 1"/>
    <property type="match status" value="1"/>
</dbReference>